<keyword evidence="3" id="KW-0472">Membrane</keyword>
<dbReference type="GO" id="GO:0030313">
    <property type="term" value="C:cell envelope"/>
    <property type="evidence" value="ECO:0007669"/>
    <property type="project" value="UniProtKB-SubCell"/>
</dbReference>
<dbReference type="PANTHER" id="PTHR32347">
    <property type="entry name" value="EFFLUX SYSTEM COMPONENT YKNX-RELATED"/>
    <property type="match status" value="1"/>
</dbReference>
<dbReference type="SUPFAM" id="SSF111369">
    <property type="entry name" value="HlyD-like secretion proteins"/>
    <property type="match status" value="1"/>
</dbReference>
<organism evidence="4 5">
    <name type="scientific">Granulosicoccus antarcticus IMCC3135</name>
    <dbReference type="NCBI Taxonomy" id="1192854"/>
    <lineage>
        <taxon>Bacteria</taxon>
        <taxon>Pseudomonadati</taxon>
        <taxon>Pseudomonadota</taxon>
        <taxon>Gammaproteobacteria</taxon>
        <taxon>Chromatiales</taxon>
        <taxon>Granulosicoccaceae</taxon>
        <taxon>Granulosicoccus</taxon>
    </lineage>
</organism>
<protein>
    <submittedName>
        <fullName evidence="4">Uncharacterized protein</fullName>
    </submittedName>
</protein>
<gene>
    <name evidence="4" type="ORF">IMCC3135_14810</name>
</gene>
<keyword evidence="5" id="KW-1185">Reference proteome</keyword>
<keyword evidence="3" id="KW-1133">Transmembrane helix</keyword>
<keyword evidence="3" id="KW-0812">Transmembrane</keyword>
<dbReference type="RefSeq" id="WP_088918296.1">
    <property type="nucleotide sequence ID" value="NZ_CP018632.1"/>
</dbReference>
<dbReference type="AlphaFoldDB" id="A0A2Z2NZ42"/>
<dbReference type="KEGG" id="gai:IMCC3135_14810"/>
<evidence type="ECO:0000256" key="2">
    <source>
        <dbReference type="ARBA" id="ARBA00023054"/>
    </source>
</evidence>
<sequence>MSEAALVRRLGDFINFERLLRQSSTIEELDRAVCNELHKIIACDTAIRLVPAYQSKLLSHQSMRVRSVSGVSSFDADAPLIRWAEAYSSNESESPGTESGQAPGEVLVLSLAPFGSLLLLRTHAFRDHERHIGTEAAAAISHAERTLCPSTKNQKINRANRPARTLWLVRAAWVLALLAIAAIPVRQSVMANAEVVAARPAVVAASMEGVVRSLAVRPNERVTKGQLLVELDDSDLQQRKARLVAELALSKEQRREAAQSTLERDTRGTRLAELDSRIAIQNLDLDFVETRIEELSIRAEADGIAVYSREADWLGRAVRTGDRIMEIAVDAQREFEAWVAVNDAIRLPDGSRTTFFPDAFPLDATAGAVQSVSFFATRDQDAQLAYRVVASIDQQNNLRLGMKGAMRLYGQRVPLGYAFLRKPLAATRRAIGL</sequence>
<evidence type="ECO:0000256" key="3">
    <source>
        <dbReference type="SAM" id="Phobius"/>
    </source>
</evidence>
<dbReference type="OrthoDB" id="9806939at2"/>
<dbReference type="PANTHER" id="PTHR32347:SF23">
    <property type="entry name" value="BLL5650 PROTEIN"/>
    <property type="match status" value="1"/>
</dbReference>
<dbReference type="Proteomes" id="UP000250079">
    <property type="component" value="Chromosome"/>
</dbReference>
<comment type="subcellular location">
    <subcellularLocation>
        <location evidence="1">Cell envelope</location>
    </subcellularLocation>
</comment>
<reference evidence="4 5" key="1">
    <citation type="submission" date="2016-12" db="EMBL/GenBank/DDBJ databases">
        <authorList>
            <person name="Song W.-J."/>
            <person name="Kurnit D.M."/>
        </authorList>
    </citation>
    <scope>NUCLEOTIDE SEQUENCE [LARGE SCALE GENOMIC DNA]</scope>
    <source>
        <strain evidence="4 5">IMCC3135</strain>
    </source>
</reference>
<feature type="transmembrane region" description="Helical" evidence="3">
    <location>
        <begin position="165"/>
        <end position="185"/>
    </location>
</feature>
<proteinExistence type="predicted"/>
<keyword evidence="2" id="KW-0175">Coiled coil</keyword>
<evidence type="ECO:0000256" key="1">
    <source>
        <dbReference type="ARBA" id="ARBA00004196"/>
    </source>
</evidence>
<evidence type="ECO:0000313" key="5">
    <source>
        <dbReference type="Proteomes" id="UP000250079"/>
    </source>
</evidence>
<dbReference type="EMBL" id="CP018632">
    <property type="protein sequence ID" value="ASJ73047.1"/>
    <property type="molecule type" value="Genomic_DNA"/>
</dbReference>
<accession>A0A2Z2NZ42</accession>
<dbReference type="InterPro" id="IPR050465">
    <property type="entry name" value="UPF0194_transport"/>
</dbReference>
<name>A0A2Z2NZ42_9GAMM</name>
<evidence type="ECO:0000313" key="4">
    <source>
        <dbReference type="EMBL" id="ASJ73047.1"/>
    </source>
</evidence>
<dbReference type="Gene3D" id="2.40.50.100">
    <property type="match status" value="1"/>
</dbReference>